<feature type="transmembrane region" description="Helical" evidence="5">
    <location>
        <begin position="31"/>
        <end position="55"/>
    </location>
</feature>
<organism evidence="7 8">
    <name type="scientific">Candidatus Magasanikbacteria bacterium RIFOXYC12_FULL_33_11</name>
    <dbReference type="NCBI Taxonomy" id="1798701"/>
    <lineage>
        <taxon>Bacteria</taxon>
        <taxon>Candidatus Magasanikiibacteriota</taxon>
    </lineage>
</organism>
<evidence type="ECO:0000256" key="1">
    <source>
        <dbReference type="ARBA" id="ARBA00004141"/>
    </source>
</evidence>
<evidence type="ECO:0000259" key="6">
    <source>
        <dbReference type="Pfam" id="PF04932"/>
    </source>
</evidence>
<proteinExistence type="predicted"/>
<gene>
    <name evidence="7" type="ORF">A2493_01945</name>
</gene>
<feature type="transmembrane region" description="Helical" evidence="5">
    <location>
        <begin position="415"/>
        <end position="432"/>
    </location>
</feature>
<keyword evidence="2 5" id="KW-0812">Transmembrane</keyword>
<dbReference type="Pfam" id="PF04932">
    <property type="entry name" value="Wzy_C"/>
    <property type="match status" value="1"/>
</dbReference>
<feature type="transmembrane region" description="Helical" evidence="5">
    <location>
        <begin position="249"/>
        <end position="267"/>
    </location>
</feature>
<dbReference type="Proteomes" id="UP000178349">
    <property type="component" value="Unassembled WGS sequence"/>
</dbReference>
<feature type="transmembrane region" description="Helical" evidence="5">
    <location>
        <begin position="220"/>
        <end position="237"/>
    </location>
</feature>
<dbReference type="AlphaFoldDB" id="A0A1F6NLZ0"/>
<dbReference type="GO" id="GO:0016020">
    <property type="term" value="C:membrane"/>
    <property type="evidence" value="ECO:0007669"/>
    <property type="project" value="UniProtKB-SubCell"/>
</dbReference>
<dbReference type="PANTHER" id="PTHR37422">
    <property type="entry name" value="TEICHURONIC ACID BIOSYNTHESIS PROTEIN TUAE"/>
    <property type="match status" value="1"/>
</dbReference>
<dbReference type="InterPro" id="IPR011990">
    <property type="entry name" value="TPR-like_helical_dom_sf"/>
</dbReference>
<comment type="caution">
    <text evidence="7">The sequence shown here is derived from an EMBL/GenBank/DDBJ whole genome shotgun (WGS) entry which is preliminary data.</text>
</comment>
<dbReference type="InterPro" id="IPR007016">
    <property type="entry name" value="O-antigen_ligase-rel_domated"/>
</dbReference>
<dbReference type="InterPro" id="IPR051533">
    <property type="entry name" value="WaaL-like"/>
</dbReference>
<dbReference type="SUPFAM" id="SSF48452">
    <property type="entry name" value="TPR-like"/>
    <property type="match status" value="1"/>
</dbReference>
<reference evidence="7 8" key="1">
    <citation type="journal article" date="2016" name="Nat. Commun.">
        <title>Thousands of microbial genomes shed light on interconnected biogeochemical processes in an aquifer system.</title>
        <authorList>
            <person name="Anantharaman K."/>
            <person name="Brown C.T."/>
            <person name="Hug L.A."/>
            <person name="Sharon I."/>
            <person name="Castelle C.J."/>
            <person name="Probst A.J."/>
            <person name="Thomas B.C."/>
            <person name="Singh A."/>
            <person name="Wilkins M.J."/>
            <person name="Karaoz U."/>
            <person name="Brodie E.L."/>
            <person name="Williams K.H."/>
            <person name="Hubbard S.S."/>
            <person name="Banfield J.F."/>
        </authorList>
    </citation>
    <scope>NUCLEOTIDE SEQUENCE [LARGE SCALE GENOMIC DNA]</scope>
</reference>
<evidence type="ECO:0000256" key="4">
    <source>
        <dbReference type="ARBA" id="ARBA00023136"/>
    </source>
</evidence>
<evidence type="ECO:0000313" key="7">
    <source>
        <dbReference type="EMBL" id="OGH84962.1"/>
    </source>
</evidence>
<comment type="subcellular location">
    <subcellularLocation>
        <location evidence="1">Membrane</location>
        <topology evidence="1">Multi-pass membrane protein</topology>
    </subcellularLocation>
</comment>
<feature type="transmembrane region" description="Helical" evidence="5">
    <location>
        <begin position="171"/>
        <end position="190"/>
    </location>
</feature>
<dbReference type="EMBL" id="MFQW01000053">
    <property type="protein sequence ID" value="OGH84962.1"/>
    <property type="molecule type" value="Genomic_DNA"/>
</dbReference>
<feature type="transmembrane region" description="Helical" evidence="5">
    <location>
        <begin position="387"/>
        <end position="409"/>
    </location>
</feature>
<feature type="transmembrane region" description="Helical" evidence="5">
    <location>
        <begin position="347"/>
        <end position="375"/>
    </location>
</feature>
<feature type="transmembrane region" description="Helical" evidence="5">
    <location>
        <begin position="130"/>
        <end position="151"/>
    </location>
</feature>
<sequence>MYKKWFYLFTGLVLLLPLVVSKYSMNPFIFYKAVFLQVFSIALLISYIYYIFYVDNNLHKVKWSTKVTPLLIVLLLFYISIFVSSLLGYDWSRSLWSRAERMTGLFVLLHYFILYIVWRDVFDWQELKKIWKYFAGVVGSIVIFIGLIQIFDPLFLSNLGSARVGSTLGNAIYVAGFCSFVFFSSLYFFITTKNKYKFFWLAEMVFSIIVLFATQTRGDMIGLFIGFLLFLSLYLWLFFKDISKVNKKLGVTTLALIVILPMLLFAFKDSKVVRAVPVFNRFFSQSLSQSTGGTRLVMWKTAVISWQQKPWFGWGWDNFYYAANQNYLPEFLQFGHGEEWTDNAHNVLFNTLATVGIVGLLSYLAIFVVLIYMGIRLLKFYRNDKNLFILLLVLLSFLLSHFIRNFFVFEDLSSYLYLFLIFVIFDILYINYKKEGVSNTNRKEKNNVILNRIKKIAKNFIFVVMCLISIFSLYRFAYIPAKASYWQTKAIYTALVDFDKSLDIHRQAVAIDYNMYRDDISYNYADFILAWMHGHPDFATSEYKTLAEKMHYISVSALYSYLLDYHDDARVYYVLGNTFMDAYDFWMNRGYVEKAEETYAKGLEYSPKRQSLIFGLIRAKVVLGKYNEALELAKSTVIDDDSIGESHWILSFVYNNMGENEKAVEEINKAYELNYNFADNRELTLAFRTLMSYGEPKIMAEFVKNRILSINASNKYLLQSYIDYLKSIEEKENLSQFEAML</sequence>
<feature type="transmembrane region" description="Helical" evidence="5">
    <location>
        <begin position="460"/>
        <end position="478"/>
    </location>
</feature>
<dbReference type="Gene3D" id="1.25.40.10">
    <property type="entry name" value="Tetratricopeptide repeat domain"/>
    <property type="match status" value="1"/>
</dbReference>
<name>A0A1F6NLZ0_9BACT</name>
<feature type="transmembrane region" description="Helical" evidence="5">
    <location>
        <begin position="101"/>
        <end position="118"/>
    </location>
</feature>
<keyword evidence="4 5" id="KW-0472">Membrane</keyword>
<protein>
    <recommendedName>
        <fullName evidence="6">O-antigen ligase-related domain-containing protein</fullName>
    </recommendedName>
</protein>
<keyword evidence="3 5" id="KW-1133">Transmembrane helix</keyword>
<accession>A0A1F6NLZ0</accession>
<dbReference type="PANTHER" id="PTHR37422:SF17">
    <property type="entry name" value="O-ANTIGEN LIGASE"/>
    <property type="match status" value="1"/>
</dbReference>
<evidence type="ECO:0000256" key="5">
    <source>
        <dbReference type="SAM" id="Phobius"/>
    </source>
</evidence>
<feature type="transmembrane region" description="Helical" evidence="5">
    <location>
        <begin position="67"/>
        <end position="89"/>
    </location>
</feature>
<evidence type="ECO:0000313" key="8">
    <source>
        <dbReference type="Proteomes" id="UP000178349"/>
    </source>
</evidence>
<feature type="transmembrane region" description="Helical" evidence="5">
    <location>
        <begin position="197"/>
        <end position="214"/>
    </location>
</feature>
<evidence type="ECO:0000256" key="3">
    <source>
        <dbReference type="ARBA" id="ARBA00022989"/>
    </source>
</evidence>
<evidence type="ECO:0000256" key="2">
    <source>
        <dbReference type="ARBA" id="ARBA00022692"/>
    </source>
</evidence>
<feature type="domain" description="O-antigen ligase-related" evidence="6">
    <location>
        <begin position="204"/>
        <end position="364"/>
    </location>
</feature>